<gene>
    <name evidence="2" type="ORF">NXF25_008760</name>
</gene>
<comment type="caution">
    <text evidence="2">The sequence shown here is derived from an EMBL/GenBank/DDBJ whole genome shotgun (WGS) entry which is preliminary data.</text>
</comment>
<feature type="region of interest" description="Disordered" evidence="1">
    <location>
        <begin position="1"/>
        <end position="29"/>
    </location>
</feature>
<evidence type="ECO:0000313" key="3">
    <source>
        <dbReference type="Proteomes" id="UP001474421"/>
    </source>
</evidence>
<dbReference type="Proteomes" id="UP001474421">
    <property type="component" value="Unassembled WGS sequence"/>
</dbReference>
<dbReference type="Pfam" id="PF26089">
    <property type="entry name" value="PH_Niban2"/>
    <property type="match status" value="1"/>
</dbReference>
<evidence type="ECO:0000256" key="1">
    <source>
        <dbReference type="SAM" id="MobiDB-lite"/>
    </source>
</evidence>
<proteinExistence type="predicted"/>
<reference evidence="2 3" key="1">
    <citation type="journal article" date="2024" name="Proc. Natl. Acad. Sci. U.S.A.">
        <title>The genetic regulatory architecture and epigenomic basis for age-related changes in rattlesnake venom.</title>
        <authorList>
            <person name="Hogan M.P."/>
            <person name="Holding M.L."/>
            <person name="Nystrom G.S."/>
            <person name="Colston T.J."/>
            <person name="Bartlett D.A."/>
            <person name="Mason A.J."/>
            <person name="Ellsworth S.A."/>
            <person name="Rautsaw R.M."/>
            <person name="Lawrence K.C."/>
            <person name="Strickland J.L."/>
            <person name="He B."/>
            <person name="Fraser P."/>
            <person name="Margres M.J."/>
            <person name="Gilbert D.M."/>
            <person name="Gibbs H.L."/>
            <person name="Parkinson C.L."/>
            <person name="Rokyta D.R."/>
        </authorList>
    </citation>
    <scope>NUCLEOTIDE SEQUENCE [LARGE SCALE GENOMIC DNA]</scope>
    <source>
        <strain evidence="2">DRR0105</strain>
    </source>
</reference>
<name>A0AAW1BPN7_CROAD</name>
<dbReference type="PANTHER" id="PTHR14392">
    <property type="entry name" value="NIBAN FAMILY MEMBER"/>
    <property type="match status" value="1"/>
</dbReference>
<protein>
    <submittedName>
        <fullName evidence="2">Uncharacterized protein</fullName>
    </submittedName>
</protein>
<feature type="compositionally biased region" description="Polar residues" evidence="1">
    <location>
        <begin position="1"/>
        <end position="14"/>
    </location>
</feature>
<dbReference type="AlphaFoldDB" id="A0AAW1BPN7"/>
<accession>A0AAW1BPN7</accession>
<evidence type="ECO:0000313" key="2">
    <source>
        <dbReference type="EMBL" id="KAK9403933.1"/>
    </source>
</evidence>
<organism evidence="2 3">
    <name type="scientific">Crotalus adamanteus</name>
    <name type="common">Eastern diamondback rattlesnake</name>
    <dbReference type="NCBI Taxonomy" id="8729"/>
    <lineage>
        <taxon>Eukaryota</taxon>
        <taxon>Metazoa</taxon>
        <taxon>Chordata</taxon>
        <taxon>Craniata</taxon>
        <taxon>Vertebrata</taxon>
        <taxon>Euteleostomi</taxon>
        <taxon>Lepidosauria</taxon>
        <taxon>Squamata</taxon>
        <taxon>Bifurcata</taxon>
        <taxon>Unidentata</taxon>
        <taxon>Episquamata</taxon>
        <taxon>Toxicofera</taxon>
        <taxon>Serpentes</taxon>
        <taxon>Colubroidea</taxon>
        <taxon>Viperidae</taxon>
        <taxon>Crotalinae</taxon>
        <taxon>Crotalus</taxon>
    </lineage>
</organism>
<dbReference type="EMBL" id="JAOTOJ010000003">
    <property type="protein sequence ID" value="KAK9403933.1"/>
    <property type="molecule type" value="Genomic_DNA"/>
</dbReference>
<sequence length="430" mass="50450">MSPWQRTVDGTTAENKQEPLEKTKRHRDRHELNKQWLKACLDSLKTKTTKESRRNVLQWLQKCHKSLNGKSYQAGPSISLRTWLVNSWIKFEKEHPEEFMGDVASWLEISLKHMELRGPKTRALTPEEWLEASVQAIQNLLNSEANLKLPGSSSMVLYEGEVSHFAEDLKKWKERYTLKVITLWKVLKAKRSRFLSSSEKENTQAFVVPPKEFPVYLWQPFLRHNYYCFPDSEAQKQFSTMLNDCIRHLNHEKPPRNNSLPLIHRNQVGSSSSRDFNRGFMSLWQRTVDNTTVENTQEPLEKMKRHRDRHELNKQWLKACLQNLKTKTTKESRRNVLQWLQKCCKSLNEKSYQPGPSVSLRTWLVNSWIKFEKEHPEAFLGDVVNWLEISLKHMEVSRPKTCALTQEECLEASVQAIQNLLNSEANLKVA</sequence>
<keyword evidence="3" id="KW-1185">Reference proteome</keyword>
<dbReference type="InterPro" id="IPR026088">
    <property type="entry name" value="Niban-like"/>
</dbReference>
<dbReference type="PANTHER" id="PTHR14392:SF3">
    <property type="entry name" value="PROTEIN NIBAN 1"/>
    <property type="match status" value="1"/>
</dbReference>